<evidence type="ECO:0000313" key="3">
    <source>
        <dbReference type="EMBL" id="KAG5673464.1"/>
    </source>
</evidence>
<organism evidence="3 4">
    <name type="scientific">Polypedilum vanderplanki</name>
    <name type="common">Sleeping chironomid midge</name>
    <dbReference type="NCBI Taxonomy" id="319348"/>
    <lineage>
        <taxon>Eukaryota</taxon>
        <taxon>Metazoa</taxon>
        <taxon>Ecdysozoa</taxon>
        <taxon>Arthropoda</taxon>
        <taxon>Hexapoda</taxon>
        <taxon>Insecta</taxon>
        <taxon>Pterygota</taxon>
        <taxon>Neoptera</taxon>
        <taxon>Endopterygota</taxon>
        <taxon>Diptera</taxon>
        <taxon>Nematocera</taxon>
        <taxon>Chironomoidea</taxon>
        <taxon>Chironomidae</taxon>
        <taxon>Chironominae</taxon>
        <taxon>Polypedilum</taxon>
        <taxon>Polypedilum</taxon>
    </lineage>
</organism>
<dbReference type="OrthoDB" id="7151184at2759"/>
<evidence type="ECO:0000313" key="4">
    <source>
        <dbReference type="Proteomes" id="UP001107558"/>
    </source>
</evidence>
<evidence type="ECO:0000256" key="1">
    <source>
        <dbReference type="SAM" id="MobiDB-lite"/>
    </source>
</evidence>
<protein>
    <submittedName>
        <fullName evidence="3">Uncharacterized protein</fullName>
    </submittedName>
</protein>
<dbReference type="AlphaFoldDB" id="A0A9J6BUS0"/>
<feature type="compositionally biased region" description="Basic and acidic residues" evidence="1">
    <location>
        <begin position="290"/>
        <end position="300"/>
    </location>
</feature>
<accession>A0A9J6BUS0</accession>
<feature type="compositionally biased region" description="Gly residues" evidence="1">
    <location>
        <begin position="34"/>
        <end position="44"/>
    </location>
</feature>
<name>A0A9J6BUS0_POLVA</name>
<evidence type="ECO:0000256" key="2">
    <source>
        <dbReference type="SAM" id="SignalP"/>
    </source>
</evidence>
<comment type="caution">
    <text evidence="3">The sequence shown here is derived from an EMBL/GenBank/DDBJ whole genome shotgun (WGS) entry which is preliminary data.</text>
</comment>
<feature type="region of interest" description="Disordered" evidence="1">
    <location>
        <begin position="20"/>
        <end position="81"/>
    </location>
</feature>
<dbReference type="Gene3D" id="1.10.238.270">
    <property type="match status" value="1"/>
</dbReference>
<reference evidence="3" key="1">
    <citation type="submission" date="2021-03" db="EMBL/GenBank/DDBJ databases">
        <title>Chromosome level genome of the anhydrobiotic midge Polypedilum vanderplanki.</title>
        <authorList>
            <person name="Yoshida Y."/>
            <person name="Kikawada T."/>
            <person name="Gusev O."/>
        </authorList>
    </citation>
    <scope>NUCLEOTIDE SEQUENCE</scope>
    <source>
        <strain evidence="3">NIAS01</strain>
        <tissue evidence="3">Whole body or cell culture</tissue>
    </source>
</reference>
<sequence>MKKFIVLLCLVAIVLAQRGGENGEKGGRGEQNSGRGGQHGGKGAQNGTRAEQNAGRGGEKGGKGQHGGRNGEGRHGGPSMCNVTRPANVEANDCCPNKPKALSCLSGKTCKSQCKGNGPFPDICCMAKCSFQNSTTNGAIDANGVINALVSQVQNGTVTWKTAITTIVNFCIGNAQADIQKMKDEVAAVNSTDRSVFFKKVILNCSNSDQIVIDYCIKTKLFYDCPTRVTSDSCNSLYQYAQSCPHDFFFRERGHGKGGKGSNEGSAEKSRNGAQKKQGKQGQGQGQGKNGHEKQGQGKQ</sequence>
<feature type="chain" id="PRO_5039896395" evidence="2">
    <location>
        <begin position="17"/>
        <end position="300"/>
    </location>
</feature>
<feature type="signal peptide" evidence="2">
    <location>
        <begin position="1"/>
        <end position="16"/>
    </location>
</feature>
<gene>
    <name evidence="3" type="ORF">PVAND_003509</name>
</gene>
<dbReference type="EMBL" id="JADBJN010000003">
    <property type="protein sequence ID" value="KAG5673464.1"/>
    <property type="molecule type" value="Genomic_DNA"/>
</dbReference>
<dbReference type="Proteomes" id="UP001107558">
    <property type="component" value="Chromosome 3"/>
</dbReference>
<keyword evidence="2" id="KW-0732">Signal</keyword>
<keyword evidence="4" id="KW-1185">Reference proteome</keyword>
<proteinExistence type="predicted"/>
<feature type="region of interest" description="Disordered" evidence="1">
    <location>
        <begin position="255"/>
        <end position="300"/>
    </location>
</feature>